<organism evidence="2 3">
    <name type="scientific">Rugamonas rubra</name>
    <dbReference type="NCBI Taxonomy" id="758825"/>
    <lineage>
        <taxon>Bacteria</taxon>
        <taxon>Pseudomonadati</taxon>
        <taxon>Pseudomonadota</taxon>
        <taxon>Betaproteobacteria</taxon>
        <taxon>Burkholderiales</taxon>
        <taxon>Oxalobacteraceae</taxon>
        <taxon>Telluria group</taxon>
        <taxon>Rugamonas</taxon>
    </lineage>
</organism>
<keyword evidence="3" id="KW-1185">Reference proteome</keyword>
<feature type="domain" description="GPI inositol-deacylase PGAP1-like alpha/beta" evidence="1">
    <location>
        <begin position="135"/>
        <end position="299"/>
    </location>
</feature>
<dbReference type="PANTHER" id="PTHR37946">
    <property type="entry name" value="SLL1969 PROTEIN"/>
    <property type="match status" value="1"/>
</dbReference>
<accession>A0A1I4KG85</accession>
<dbReference type="InterPro" id="IPR012908">
    <property type="entry name" value="PGAP1-ab_dom-like"/>
</dbReference>
<name>A0A1I4KG85_9BURK</name>
<evidence type="ECO:0000313" key="2">
    <source>
        <dbReference type="EMBL" id="SFL77613.1"/>
    </source>
</evidence>
<evidence type="ECO:0000259" key="1">
    <source>
        <dbReference type="Pfam" id="PF07819"/>
    </source>
</evidence>
<dbReference type="Pfam" id="PF07819">
    <property type="entry name" value="PGAP1"/>
    <property type="match status" value="1"/>
</dbReference>
<dbReference type="PANTHER" id="PTHR37946:SF1">
    <property type="entry name" value="SLL1969 PROTEIN"/>
    <property type="match status" value="1"/>
</dbReference>
<dbReference type="Gene3D" id="3.40.50.1820">
    <property type="entry name" value="alpha/beta hydrolase"/>
    <property type="match status" value="1"/>
</dbReference>
<dbReference type="AlphaFoldDB" id="A0A1I4KG85"/>
<dbReference type="InterPro" id="IPR029058">
    <property type="entry name" value="AB_hydrolase_fold"/>
</dbReference>
<dbReference type="RefSeq" id="WP_093385735.1">
    <property type="nucleotide sequence ID" value="NZ_FOTW01000007.1"/>
</dbReference>
<dbReference type="SUPFAM" id="SSF53474">
    <property type="entry name" value="alpha/beta-Hydrolases"/>
    <property type="match status" value="1"/>
</dbReference>
<dbReference type="Proteomes" id="UP000199470">
    <property type="component" value="Unassembled WGS sequence"/>
</dbReference>
<evidence type="ECO:0000313" key="3">
    <source>
        <dbReference type="Proteomes" id="UP000199470"/>
    </source>
</evidence>
<gene>
    <name evidence="2" type="ORF">SAMN02982985_01482</name>
</gene>
<sequence length="393" mass="41938">MSNKPSHAADLRGLSQLTVSAVTGVAELAEAVHLNILQQVPAPVAQPLSRVTSLVYRGVRGVTKLVGGGIDSVLGKLQPLLGEQQGWAGREALLAAVNGVLGDHLEHSGNPLAIPMRFRRDGKPFVAAAGVGGAVTGRVLVLAHGLCMNDLQWRRDGHDHGAGLARERGYSNIYLHYNSGRHISSNGRELAERLEALLADWPVAVEELVIVGHSMGGLVARSAIHYATQAGLDWPRHVSKLVCLGSPHHGAPLERGGNWFHVITDASRYTAPFSRLGKIRSAGITDLRHGSVLDEDWNGKDRFAHGGALPQPLPLPAGVACYALAASISRENGGRNGRLAGDGLVPVASALGRHDDARRQLAFAADRQAVVHRTHHMELLSSPEVYRTLLGWL</sequence>
<dbReference type="STRING" id="758825.SAMN02982985_01482"/>
<reference evidence="2 3" key="1">
    <citation type="submission" date="2016-10" db="EMBL/GenBank/DDBJ databases">
        <authorList>
            <person name="de Groot N.N."/>
        </authorList>
    </citation>
    <scope>NUCLEOTIDE SEQUENCE [LARGE SCALE GENOMIC DNA]</scope>
    <source>
        <strain evidence="2 3">ATCC 43154</strain>
    </source>
</reference>
<dbReference type="GO" id="GO:0016788">
    <property type="term" value="F:hydrolase activity, acting on ester bonds"/>
    <property type="evidence" value="ECO:0007669"/>
    <property type="project" value="InterPro"/>
</dbReference>
<proteinExistence type="predicted"/>
<dbReference type="OrthoDB" id="556502at2"/>
<dbReference type="EMBL" id="FOTW01000007">
    <property type="protein sequence ID" value="SFL77613.1"/>
    <property type="molecule type" value="Genomic_DNA"/>
</dbReference>
<protein>
    <submittedName>
        <fullName evidence="2">PGAP1-like protein</fullName>
    </submittedName>
</protein>